<dbReference type="RefSeq" id="WP_083060639.1">
    <property type="nucleotide sequence ID" value="NZ_JACKVM010000001.1"/>
</dbReference>
<protein>
    <recommendedName>
        <fullName evidence="3">DUF4328 domain-containing protein</fullName>
    </recommendedName>
</protein>
<keyword evidence="2" id="KW-0812">Transmembrane</keyword>
<feature type="domain" description="DUF4328" evidence="3">
    <location>
        <begin position="143"/>
        <end position="296"/>
    </location>
</feature>
<accession>A0A1W9YTG6</accession>
<feature type="compositionally biased region" description="Pro residues" evidence="1">
    <location>
        <begin position="34"/>
        <end position="49"/>
    </location>
</feature>
<name>A0A1W9YTG6_MYCBA</name>
<evidence type="ECO:0000256" key="2">
    <source>
        <dbReference type="SAM" id="Phobius"/>
    </source>
</evidence>
<keyword evidence="2" id="KW-1133">Transmembrane helix</keyword>
<proteinExistence type="predicted"/>
<feature type="transmembrane region" description="Helical" evidence="2">
    <location>
        <begin position="149"/>
        <end position="182"/>
    </location>
</feature>
<feature type="transmembrane region" description="Helical" evidence="2">
    <location>
        <begin position="272"/>
        <end position="292"/>
    </location>
</feature>
<organism evidence="4 5">
    <name type="scientific">Mycolicibacterium bacteremicum</name>
    <name type="common">Mycobacterium bacteremicum</name>
    <dbReference type="NCBI Taxonomy" id="564198"/>
    <lineage>
        <taxon>Bacteria</taxon>
        <taxon>Bacillati</taxon>
        <taxon>Actinomycetota</taxon>
        <taxon>Actinomycetes</taxon>
        <taxon>Mycobacteriales</taxon>
        <taxon>Mycobacteriaceae</taxon>
        <taxon>Mycolicibacterium</taxon>
    </lineage>
</organism>
<reference evidence="4 5" key="1">
    <citation type="submission" date="2017-02" db="EMBL/GenBank/DDBJ databases">
        <title>The new phylogeny of genus Mycobacterium.</title>
        <authorList>
            <person name="Tortoli E."/>
            <person name="Trovato A."/>
            <person name="Cirillo D.M."/>
        </authorList>
    </citation>
    <scope>NUCLEOTIDE SEQUENCE [LARGE SCALE GENOMIC DNA]</scope>
    <source>
        <strain evidence="4 5">DSM 45578</strain>
    </source>
</reference>
<feature type="region of interest" description="Disordered" evidence="1">
    <location>
        <begin position="30"/>
        <end position="52"/>
    </location>
</feature>
<feature type="region of interest" description="Disordered" evidence="1">
    <location>
        <begin position="312"/>
        <end position="339"/>
    </location>
</feature>
<sequence>MIQVCAQCGTRWNVRDRQRAWCPRCRGTLLAPGAQPPSPAQPARPPGPGKLPSGYRWIAVRPGAAPPPRRRRGPLGPTPRYTAIPRWGLHEQFEEAGGADPTAGRRGPSPALVRRTVLATLILLGAAAVLHMLRYALMLYNRSSLLNPIVAGIATWLPVAASVLAFFGVLASGLVLTNWLIARRAAAFAHLGSEDPRTPGRLWVGCMVPPINLVLAPVYVIELARAERRRGLRIVSWWITWFFSYALSIASIVTTILTVFHTDAQRIADNTVITTIAYLVALATLLLAWQVYQGFERTPVDRPAHRWVVAAEAPKPADRAERPAETDSPVEAEDRNPAA</sequence>
<gene>
    <name evidence="4" type="ORF">BST17_19965</name>
</gene>
<feature type="compositionally biased region" description="Basic and acidic residues" evidence="1">
    <location>
        <begin position="315"/>
        <end position="325"/>
    </location>
</feature>
<feature type="transmembrane region" description="Helical" evidence="2">
    <location>
        <begin position="235"/>
        <end position="260"/>
    </location>
</feature>
<comment type="caution">
    <text evidence="4">The sequence shown here is derived from an EMBL/GenBank/DDBJ whole genome shotgun (WGS) entry which is preliminary data.</text>
</comment>
<dbReference type="STRING" id="564198.BST17_19965"/>
<evidence type="ECO:0000256" key="1">
    <source>
        <dbReference type="SAM" id="MobiDB-lite"/>
    </source>
</evidence>
<keyword evidence="2" id="KW-0472">Membrane</keyword>
<dbReference type="Pfam" id="PF14219">
    <property type="entry name" value="DUF4328"/>
    <property type="match status" value="1"/>
</dbReference>
<dbReference type="AlphaFoldDB" id="A0A1W9YTG6"/>
<evidence type="ECO:0000259" key="3">
    <source>
        <dbReference type="Pfam" id="PF14219"/>
    </source>
</evidence>
<keyword evidence="5" id="KW-1185">Reference proteome</keyword>
<dbReference type="InterPro" id="IPR025565">
    <property type="entry name" value="DUF4328"/>
</dbReference>
<dbReference type="Proteomes" id="UP000192366">
    <property type="component" value="Unassembled WGS sequence"/>
</dbReference>
<dbReference type="OrthoDB" id="4774087at2"/>
<feature type="transmembrane region" description="Helical" evidence="2">
    <location>
        <begin position="117"/>
        <end position="137"/>
    </location>
</feature>
<dbReference type="EMBL" id="MVHJ01000019">
    <property type="protein sequence ID" value="ORA03212.1"/>
    <property type="molecule type" value="Genomic_DNA"/>
</dbReference>
<evidence type="ECO:0000313" key="4">
    <source>
        <dbReference type="EMBL" id="ORA03212.1"/>
    </source>
</evidence>
<evidence type="ECO:0000313" key="5">
    <source>
        <dbReference type="Proteomes" id="UP000192366"/>
    </source>
</evidence>